<accession>A0A077AW61</accession>
<dbReference type="Pfam" id="PF13700">
    <property type="entry name" value="DUF4158"/>
    <property type="match status" value="1"/>
</dbReference>
<feature type="domain" description="DUF4158" evidence="1">
    <location>
        <begin position="18"/>
        <end position="76"/>
    </location>
</feature>
<name>A0A077AW61_9PROT</name>
<evidence type="ECO:0000313" key="3">
    <source>
        <dbReference type="Proteomes" id="UP000028926"/>
    </source>
</evidence>
<evidence type="ECO:0000259" key="1">
    <source>
        <dbReference type="Pfam" id="PF13700"/>
    </source>
</evidence>
<dbReference type="RefSeq" id="WP_038464577.1">
    <property type="nucleotide sequence ID" value="NZ_CP008941.1"/>
</dbReference>
<keyword evidence="3" id="KW-1185">Reference proteome</keyword>
<gene>
    <name evidence="2" type="ORF">ID47_05370</name>
</gene>
<organism evidence="2 3">
    <name type="scientific">Candidatus Odyssella acanthamoebae</name>
    <dbReference type="NCBI Taxonomy" id="91604"/>
    <lineage>
        <taxon>Bacteria</taxon>
        <taxon>Pseudomonadati</taxon>
        <taxon>Pseudomonadota</taxon>
        <taxon>Alphaproteobacteria</taxon>
        <taxon>Holosporales</taxon>
        <taxon>Candidatus Paracaedibacteraceae</taxon>
        <taxon>Candidatus Odyssella</taxon>
    </lineage>
</organism>
<reference evidence="2 3" key="1">
    <citation type="submission" date="2014-07" db="EMBL/GenBank/DDBJ databases">
        <title>Comparative genomic insights into amoeba endosymbionts belonging to the families of Holosporaceae and Candidatus Midichloriaceae within Rickettsiales.</title>
        <authorList>
            <person name="Wang Z."/>
            <person name="Wu M."/>
        </authorList>
    </citation>
    <scope>NUCLEOTIDE SEQUENCE [LARGE SCALE GENOMIC DNA]</scope>
    <source>
        <strain evidence="2">PRA3</strain>
    </source>
</reference>
<dbReference type="AlphaFoldDB" id="A0A077AW61"/>
<dbReference type="KEGG" id="paca:ID47_05370"/>
<dbReference type="HOGENOM" id="CLU_2435402_0_0_5"/>
<proteinExistence type="predicted"/>
<protein>
    <recommendedName>
        <fullName evidence="1">DUF4158 domain-containing protein</fullName>
    </recommendedName>
</protein>
<evidence type="ECO:0000313" key="2">
    <source>
        <dbReference type="EMBL" id="AIK96289.1"/>
    </source>
</evidence>
<dbReference type="Proteomes" id="UP000028926">
    <property type="component" value="Chromosome"/>
</dbReference>
<dbReference type="EMBL" id="CP008941">
    <property type="protein sequence ID" value="AIK96289.1"/>
    <property type="molecule type" value="Genomic_DNA"/>
</dbReference>
<sequence>MESRYAITRQLLNEVGPLSKEEQEWVFQCRRDPNRLGFCYQLIFVKVFNRFPQQEPFEIIPEILNFVSSQINIKSSTGLAVMLVLYSTTH</sequence>
<dbReference type="OrthoDB" id="4480707at2"/>
<dbReference type="InterPro" id="IPR025296">
    <property type="entry name" value="DUF4158"/>
</dbReference>